<protein>
    <submittedName>
        <fullName evidence="27">Uncharacterized protein</fullName>
    </submittedName>
</protein>
<dbReference type="InterPro" id="IPR003034">
    <property type="entry name" value="SAP_dom"/>
</dbReference>
<evidence type="ECO:0000256" key="20">
    <source>
        <dbReference type="ARBA" id="ARBA00026071"/>
    </source>
</evidence>
<dbReference type="Gene3D" id="3.30.40.10">
    <property type="entry name" value="Zinc/RING finger domain, C3HC4 (zinc finger)"/>
    <property type="match status" value="1"/>
</dbReference>
<feature type="coiled-coil region" evidence="23">
    <location>
        <begin position="985"/>
        <end position="1012"/>
    </location>
</feature>
<accession>A0A4S2KQR0</accession>
<feature type="compositionally biased region" description="Basic and acidic residues" evidence="24">
    <location>
        <begin position="471"/>
        <end position="488"/>
    </location>
</feature>
<dbReference type="PROSITE" id="PS51908">
    <property type="entry name" value="ZF_UBZ4"/>
    <property type="match status" value="1"/>
</dbReference>
<dbReference type="InterPro" id="IPR013083">
    <property type="entry name" value="Znf_RING/FYVE/PHD"/>
</dbReference>
<dbReference type="GO" id="GO:0061630">
    <property type="term" value="F:ubiquitin protein ligase activity"/>
    <property type="evidence" value="ECO:0007669"/>
    <property type="project" value="UniProtKB-EC"/>
</dbReference>
<feature type="domain" description="SAP" evidence="25">
    <location>
        <begin position="933"/>
        <end position="967"/>
    </location>
</feature>
<keyword evidence="18" id="KW-0539">Nucleus</keyword>
<evidence type="ECO:0000256" key="18">
    <source>
        <dbReference type="ARBA" id="ARBA00023242"/>
    </source>
</evidence>
<dbReference type="PROSITE" id="PS00854">
    <property type="entry name" value="PROTEASOME_BETA_1"/>
    <property type="match status" value="1"/>
</dbReference>
<comment type="catalytic activity">
    <reaction evidence="2">
        <text>Cleavage of peptide bonds with very broad specificity.</text>
        <dbReference type="EC" id="3.4.25.1"/>
    </reaction>
</comment>
<evidence type="ECO:0000256" key="1">
    <source>
        <dbReference type="ARBA" id="ARBA00000900"/>
    </source>
</evidence>
<comment type="pathway">
    <text evidence="4">Protein modification; protein ubiquitination.</text>
</comment>
<gene>
    <name evidence="27" type="ORF">DBV15_03763</name>
</gene>
<dbReference type="PANTHER" id="PTHR14134">
    <property type="entry name" value="E3 UBIQUITIN-PROTEIN LIGASE RAD18"/>
    <property type="match status" value="1"/>
</dbReference>
<dbReference type="STRING" id="300112.A0A4S2KQR0"/>
<keyword evidence="16" id="KW-0238">DNA-binding</keyword>
<evidence type="ECO:0000256" key="11">
    <source>
        <dbReference type="ARBA" id="ARBA00022771"/>
    </source>
</evidence>
<dbReference type="GO" id="GO:0051603">
    <property type="term" value="P:proteolysis involved in protein catabolic process"/>
    <property type="evidence" value="ECO:0007669"/>
    <property type="project" value="InterPro"/>
</dbReference>
<dbReference type="CDD" id="cd03761">
    <property type="entry name" value="proteasome_beta_type_5"/>
    <property type="match status" value="1"/>
</dbReference>
<comment type="function">
    <text evidence="19">Non-catalytic component of the proteasome, a multicatalytic proteinase complex which is characterized by its ability to cleave peptides with Arg, Phe, Tyr, Leu, and Glu adjacent to the leaving group at neutral or slightly basic pH. The proteasome has an ATP-dependent proteolytic activity.</text>
</comment>
<keyword evidence="9" id="KW-0479">Metal-binding</keyword>
<evidence type="ECO:0000256" key="2">
    <source>
        <dbReference type="ARBA" id="ARBA00001198"/>
    </source>
</evidence>
<comment type="caution">
    <text evidence="27">The sequence shown here is derived from an EMBL/GenBank/DDBJ whole genome shotgun (WGS) entry which is preliminary data.</text>
</comment>
<feature type="region of interest" description="Disordered" evidence="24">
    <location>
        <begin position="837"/>
        <end position="865"/>
    </location>
</feature>
<dbReference type="GO" id="GO:0006513">
    <property type="term" value="P:protein monoubiquitination"/>
    <property type="evidence" value="ECO:0007669"/>
    <property type="project" value="InterPro"/>
</dbReference>
<dbReference type="PANTHER" id="PTHR14134:SF2">
    <property type="entry name" value="E3 UBIQUITIN-PROTEIN LIGASE RAD18"/>
    <property type="match status" value="1"/>
</dbReference>
<feature type="domain" description="UBZ4-type" evidence="26">
    <location>
        <begin position="886"/>
        <end position="913"/>
    </location>
</feature>
<evidence type="ECO:0000256" key="22">
    <source>
        <dbReference type="PROSITE-ProRule" id="PRU01256"/>
    </source>
</evidence>
<evidence type="ECO:0000256" key="21">
    <source>
        <dbReference type="PIRSR" id="PIRSR600243-1"/>
    </source>
</evidence>
<evidence type="ECO:0000259" key="26">
    <source>
        <dbReference type="PROSITE" id="PS51908"/>
    </source>
</evidence>
<evidence type="ECO:0000256" key="17">
    <source>
        <dbReference type="ARBA" id="ARBA00023204"/>
    </source>
</evidence>
<dbReference type="GO" id="GO:0006281">
    <property type="term" value="P:DNA repair"/>
    <property type="evidence" value="ECO:0007669"/>
    <property type="project" value="UniProtKB-KW"/>
</dbReference>
<evidence type="ECO:0000256" key="9">
    <source>
        <dbReference type="ARBA" id="ARBA00022723"/>
    </source>
</evidence>
<feature type="region of interest" description="Disordered" evidence="24">
    <location>
        <begin position="1"/>
        <end position="21"/>
    </location>
</feature>
<dbReference type="InterPro" id="IPR016050">
    <property type="entry name" value="Proteasome_bsu_CS"/>
</dbReference>
<dbReference type="PROSITE" id="PS51476">
    <property type="entry name" value="PROTEASOME_BETA_2"/>
    <property type="match status" value="1"/>
</dbReference>
<evidence type="ECO:0000256" key="12">
    <source>
        <dbReference type="ARBA" id="ARBA00022786"/>
    </source>
</evidence>
<sequence>MGLSWTIRTDNDAYEDKHPNQNRRFRHDIPLAEVDLDILRLRQVDGGSRLQEAQDRECDDDDDRTRHFDTKESTSTSTVNTPVKMALAEVCGINSAVDFGYSREKDKIAGEVEAYTRNFTNNLQLAVPPFVNPAETLGRIAQGTDETGKNLKIKFDHGTTTLGFRYQGGIILAVDSRATGGQFIGSQTMKKIVEINDYLLGTLAGGAADCVYWDRVLARQCRMYELRNRERISIAAASKLLSNMIYNFKGMGLSIGMMLAGWDKRGPGLYYVDSEGTRTPGKVFSVGSGSVFAFGVLDSGYRWDLTDEQAYELGRRSIYHATHRDAYSGGIIRGRISHEIDWLGAYLRRGFQGLALCVPRREKIGRAEHLLLDLIIKYALARRSTGNTRTKASGRNWMPRYHRHWIGEGESRESQCVLAQHIASIATGNSTVAPDRRENDGMSSGTDECRLKGGHPPAVKAGGMRITQHKTPKDERETKPSKDVEESKPSSSPPKTIMISGAPAKGNADFPPEAVQHFHEKPTPTHDARPAHSSRPIIIQQPRKFGSDVAKMPFISLNRTHLVDHFLRDIVFNVRRDGIVESPVQLHAVLGLGPQALLNAVVNDTAYDGGLDGEPAGHNLSSRFDFDSRNSAACEYRDSVSSLFLSECTNRTMPIIQSEITSPRLLIACNLVNYYNCTTQHSGFLVQKEGDGGLLDGVELFVLISKLWIYNVVDRVRGAEGTKNRIDELLQCGICYEYMDTNCSLCIRKYLHYKTQCPICSEETYEKDLRKNKLLDEIIIHYLNFKEKHDKKSHDEKLLTAKNDNSEIVCSTSNFECKKEQDDLNAIEVSHKSCDSPTLAAGNTTPRGRKDYQQDVSTPSTSTDLRIPSMFTPKSRKGFLKEDRQVVTCPVCKVEVPQCNINRHLDDCLKRENTKDQPKKSEPKRKPLPKLVLSLMKDSVIRKRLKESGLSSQGDRKTLESRLQKYTVLYNAECDKTHPRPVPELIKQCEEEENLEKKVQKLSNRLNVNRNTDHNVIEQQRKKYLATNKDSFDQLIARVKHDDSSQKVSVRRNILNKENSDISHNDRVTENDSTIKDAQKTDFLLLNSANYIEDSDSNISCPLQTCVSDNPMDFLTVELASSSNDSIDQCASNHDISNHLNKTSPDLFNSTINTENIEIEKPSESILTREEITFDNRSRQCNVLENKMDIDNKRSVSELTEIETENGEQTKLFKKRKSDTMYSSDKCVAYSEPRDRWQKELHNEDIDSITEDIEHIDEDSDSDIDIQEDYERLKHEQLNKAMEYASGSTKFEKENMKALDKDLTTWTSRKREREMAFVLSDEENIADRTINARKSPRLGLSEVKGFNNENFGETARDEEKSQSEKEQSQISIGGICMIYKDMLRYILQAPNYVHNTYRSFIKKIKIVFPMDNR</sequence>
<dbReference type="GO" id="GO:0005634">
    <property type="term" value="C:nucleus"/>
    <property type="evidence" value="ECO:0007669"/>
    <property type="project" value="UniProtKB-SubCell"/>
</dbReference>
<evidence type="ECO:0000256" key="23">
    <source>
        <dbReference type="SAM" id="Coils"/>
    </source>
</evidence>
<dbReference type="InterPro" id="IPR024130">
    <property type="entry name" value="DAP1/DAPL1"/>
</dbReference>
<feature type="compositionally biased region" description="Polar residues" evidence="24">
    <location>
        <begin position="854"/>
        <end position="864"/>
    </location>
</feature>
<dbReference type="Gene3D" id="3.60.20.10">
    <property type="entry name" value="Glutamine Phosphoribosylpyrophosphate, subunit 1, domain 1"/>
    <property type="match status" value="1"/>
</dbReference>
<dbReference type="GO" id="GO:0005839">
    <property type="term" value="C:proteasome core complex"/>
    <property type="evidence" value="ECO:0007669"/>
    <property type="project" value="InterPro"/>
</dbReference>
<organism evidence="27 28">
    <name type="scientific">Temnothorax longispinosus</name>
    <dbReference type="NCBI Taxonomy" id="300112"/>
    <lineage>
        <taxon>Eukaryota</taxon>
        <taxon>Metazoa</taxon>
        <taxon>Ecdysozoa</taxon>
        <taxon>Arthropoda</taxon>
        <taxon>Hexapoda</taxon>
        <taxon>Insecta</taxon>
        <taxon>Pterygota</taxon>
        <taxon>Neoptera</taxon>
        <taxon>Endopterygota</taxon>
        <taxon>Hymenoptera</taxon>
        <taxon>Apocrita</taxon>
        <taxon>Aculeata</taxon>
        <taxon>Formicoidea</taxon>
        <taxon>Formicidae</taxon>
        <taxon>Myrmicinae</taxon>
        <taxon>Temnothorax</taxon>
    </lineage>
</organism>
<evidence type="ECO:0000256" key="5">
    <source>
        <dbReference type="ARBA" id="ARBA00022490"/>
    </source>
</evidence>
<keyword evidence="23" id="KW-0175">Coiled coil</keyword>
<keyword evidence="17 22" id="KW-0234">DNA repair</keyword>
<dbReference type="SMART" id="SM00513">
    <property type="entry name" value="SAP"/>
    <property type="match status" value="1"/>
</dbReference>
<evidence type="ECO:0000256" key="7">
    <source>
        <dbReference type="ARBA" id="ARBA00022679"/>
    </source>
</evidence>
<keyword evidence="11 22" id="KW-0863">Zinc-finger</keyword>
<dbReference type="InterPro" id="IPR000243">
    <property type="entry name" value="Pept_T1A_subB"/>
</dbReference>
<evidence type="ECO:0000256" key="13">
    <source>
        <dbReference type="ARBA" id="ARBA00022801"/>
    </source>
</evidence>
<comment type="subunit">
    <text evidence="20">The 26S proteasome consists of a 20S proteasome core and two 19S regulatory subunits. The 20S proteasome core is composed of 28 subunits that are arranged in four stacked rings, resulting in a barrel-shaped structure. The two end rings are each formed by seven alpha subunits, and the two central rings are each formed by seven beta subunits. The catalytic chamber with the active sites is on the inside of the barrel.</text>
</comment>
<dbReference type="GO" id="GO:0004298">
    <property type="term" value="F:threonine-type endopeptidase activity"/>
    <property type="evidence" value="ECO:0007669"/>
    <property type="project" value="UniProtKB-KW"/>
</dbReference>
<name>A0A4S2KQR0_9HYME</name>
<evidence type="ECO:0000256" key="3">
    <source>
        <dbReference type="ARBA" id="ARBA00004123"/>
    </source>
</evidence>
<keyword evidence="13" id="KW-0378">Hydrolase</keyword>
<evidence type="ECO:0000256" key="15">
    <source>
        <dbReference type="ARBA" id="ARBA00022942"/>
    </source>
</evidence>
<feature type="active site" description="Nucleophile" evidence="21">
    <location>
        <position position="159"/>
    </location>
</feature>
<dbReference type="GO" id="GO:0006301">
    <property type="term" value="P:DNA damage tolerance"/>
    <property type="evidence" value="ECO:0007669"/>
    <property type="project" value="InterPro"/>
</dbReference>
<evidence type="ECO:0000256" key="24">
    <source>
        <dbReference type="SAM" id="MobiDB-lite"/>
    </source>
</evidence>
<evidence type="ECO:0000259" key="25">
    <source>
        <dbReference type="PROSITE" id="PS50800"/>
    </source>
</evidence>
<dbReference type="Pfam" id="PF15228">
    <property type="entry name" value="DAP"/>
    <property type="match status" value="1"/>
</dbReference>
<keyword evidence="10 22" id="KW-0227">DNA damage</keyword>
<dbReference type="InterPro" id="IPR029055">
    <property type="entry name" value="Ntn_hydrolases_N"/>
</dbReference>
<dbReference type="EMBL" id="QBLH01001363">
    <property type="protein sequence ID" value="TGZ52222.1"/>
    <property type="molecule type" value="Genomic_DNA"/>
</dbReference>
<evidence type="ECO:0000256" key="14">
    <source>
        <dbReference type="ARBA" id="ARBA00022833"/>
    </source>
</evidence>
<evidence type="ECO:0000313" key="28">
    <source>
        <dbReference type="Proteomes" id="UP000310200"/>
    </source>
</evidence>
<dbReference type="GO" id="GO:0097505">
    <property type="term" value="C:Rad6-Rad18 complex"/>
    <property type="evidence" value="ECO:0007669"/>
    <property type="project" value="TreeGrafter"/>
</dbReference>
<dbReference type="PRINTS" id="PR00141">
    <property type="entry name" value="PROTEASOME"/>
</dbReference>
<feature type="compositionally biased region" description="Basic and acidic residues" evidence="24">
    <location>
        <begin position="9"/>
        <end position="19"/>
    </location>
</feature>
<reference evidence="27 28" key="1">
    <citation type="journal article" date="2019" name="Philos. Trans. R. Soc. Lond., B, Biol. Sci.">
        <title>Ant behaviour and brain gene expression of defending hosts depend on the ecological success of the intruding social parasite.</title>
        <authorList>
            <person name="Kaur R."/>
            <person name="Stoldt M."/>
            <person name="Jongepier E."/>
            <person name="Feldmeyer B."/>
            <person name="Menzel F."/>
            <person name="Bornberg-Bauer E."/>
            <person name="Foitzik S."/>
        </authorList>
    </citation>
    <scope>NUCLEOTIDE SEQUENCE [LARGE SCALE GENOMIC DNA]</scope>
    <source>
        <tissue evidence="27">Whole body</tissue>
    </source>
</reference>
<dbReference type="InterPro" id="IPR023333">
    <property type="entry name" value="Proteasome_suB-type"/>
</dbReference>
<evidence type="ECO:0000313" key="27">
    <source>
        <dbReference type="EMBL" id="TGZ52222.1"/>
    </source>
</evidence>
<dbReference type="Gene3D" id="3.30.160.60">
    <property type="entry name" value="Classic Zinc Finger"/>
    <property type="match status" value="1"/>
</dbReference>
<keyword evidence="5" id="KW-0963">Cytoplasm</keyword>
<feature type="compositionally biased region" description="Basic and acidic residues" evidence="24">
    <location>
        <begin position="63"/>
        <end position="72"/>
    </location>
</feature>
<feature type="region of interest" description="Disordered" evidence="24">
    <location>
        <begin position="428"/>
        <end position="537"/>
    </location>
</feature>
<dbReference type="Pfam" id="PF00227">
    <property type="entry name" value="Proteasome"/>
    <property type="match status" value="1"/>
</dbReference>
<evidence type="ECO:0000256" key="4">
    <source>
        <dbReference type="ARBA" id="ARBA00004906"/>
    </source>
</evidence>
<dbReference type="InterPro" id="IPR039577">
    <property type="entry name" value="Rad18"/>
</dbReference>
<keyword evidence="28" id="KW-1185">Reference proteome</keyword>
<keyword evidence="8" id="KW-0888">Threonine protease</keyword>
<evidence type="ECO:0000256" key="19">
    <source>
        <dbReference type="ARBA" id="ARBA00024953"/>
    </source>
</evidence>
<keyword evidence="15" id="KW-0647">Proteasome</keyword>
<evidence type="ECO:0000256" key="16">
    <source>
        <dbReference type="ARBA" id="ARBA00023125"/>
    </source>
</evidence>
<comment type="catalytic activity">
    <reaction evidence="1">
        <text>S-ubiquitinyl-[E2 ubiquitin-conjugating enzyme]-L-cysteine + [acceptor protein]-L-lysine = [E2 ubiquitin-conjugating enzyme]-L-cysteine + N(6)-ubiquitinyl-[acceptor protein]-L-lysine.</text>
        <dbReference type="EC" id="2.3.2.27"/>
    </reaction>
</comment>
<dbReference type="Proteomes" id="UP000310200">
    <property type="component" value="Unassembled WGS sequence"/>
</dbReference>
<keyword evidence="6" id="KW-0645">Protease</keyword>
<proteinExistence type="predicted"/>
<keyword evidence="14" id="KW-0862">Zinc</keyword>
<evidence type="ECO:0000256" key="6">
    <source>
        <dbReference type="ARBA" id="ARBA00022670"/>
    </source>
</evidence>
<keyword evidence="7" id="KW-0808">Transferase</keyword>
<dbReference type="SUPFAM" id="SSF57850">
    <property type="entry name" value="RING/U-box"/>
    <property type="match status" value="1"/>
</dbReference>
<keyword evidence="12" id="KW-0833">Ubl conjugation pathway</keyword>
<dbReference type="GO" id="GO:0003697">
    <property type="term" value="F:single-stranded DNA binding"/>
    <property type="evidence" value="ECO:0007669"/>
    <property type="project" value="InterPro"/>
</dbReference>
<evidence type="ECO:0000256" key="10">
    <source>
        <dbReference type="ARBA" id="ARBA00022763"/>
    </source>
</evidence>
<dbReference type="SMART" id="SM00734">
    <property type="entry name" value="ZnF_Rad18"/>
    <property type="match status" value="1"/>
</dbReference>
<dbReference type="InterPro" id="IPR006642">
    <property type="entry name" value="Rad18_UBZ4"/>
</dbReference>
<evidence type="ECO:0000256" key="8">
    <source>
        <dbReference type="ARBA" id="ARBA00022698"/>
    </source>
</evidence>
<dbReference type="PROSITE" id="PS50800">
    <property type="entry name" value="SAP"/>
    <property type="match status" value="1"/>
</dbReference>
<feature type="compositionally biased region" description="Basic and acidic residues" evidence="24">
    <location>
        <begin position="516"/>
        <end position="530"/>
    </location>
</feature>
<dbReference type="GO" id="GO:0008270">
    <property type="term" value="F:zinc ion binding"/>
    <property type="evidence" value="ECO:0007669"/>
    <property type="project" value="UniProtKB-KW"/>
</dbReference>
<dbReference type="InterPro" id="IPR001353">
    <property type="entry name" value="Proteasome_sua/b"/>
</dbReference>
<dbReference type="SUPFAM" id="SSF56235">
    <property type="entry name" value="N-terminal nucleophile aminohydrolases (Ntn hydrolases)"/>
    <property type="match status" value="1"/>
</dbReference>
<comment type="subcellular location">
    <subcellularLocation>
        <location evidence="3">Nucleus</location>
    </subcellularLocation>
</comment>
<feature type="region of interest" description="Disordered" evidence="24">
    <location>
        <begin position="49"/>
        <end position="77"/>
    </location>
</feature>